<reference evidence="3" key="2">
    <citation type="journal article" date="2014" name="BMC Genomics">
        <title>An improved genome of the model marine alga Ostreococcus tauri unfolds by assessing Illumina de novo assemblies.</title>
        <authorList>
            <person name="Blanc-Mathieu R."/>
            <person name="Verhelst B."/>
            <person name="Derelle E."/>
            <person name="Rombauts S."/>
            <person name="Bouget F.Y."/>
            <person name="Carre I."/>
            <person name="Chateau A."/>
            <person name="Eyre-Walker A."/>
            <person name="Grimsley N."/>
            <person name="Moreau H."/>
            <person name="Piegu B."/>
            <person name="Rivals E."/>
            <person name="Schackwitz W."/>
            <person name="Van de Peer Y."/>
            <person name="Piganeau G."/>
        </authorList>
    </citation>
    <scope>NUCLEOTIDE SEQUENCE</scope>
    <source>
        <strain evidence="3">RCC4221</strain>
    </source>
</reference>
<reference evidence="4" key="3">
    <citation type="submission" date="2017-04" db="EMBL/GenBank/DDBJ databases">
        <title>Population genomics of picophytoplankton unveils novel chromosome hypervariability.</title>
        <authorList>
            <consortium name="DOE Joint Genome Institute"/>
            <person name="Blanc-Mathieu R."/>
            <person name="Krasovec M."/>
            <person name="Hebrard M."/>
            <person name="Yau S."/>
            <person name="Desgranges E."/>
            <person name="Martin J."/>
            <person name="Schackwitz W."/>
            <person name="Kuo A."/>
            <person name="Salin G."/>
            <person name="Donnadieu C."/>
            <person name="Desdevises Y."/>
            <person name="Sanchez-Ferandin S."/>
            <person name="Moreau H."/>
            <person name="Rivals E."/>
            <person name="Grigoriev I.V."/>
            <person name="Grimsley N."/>
            <person name="Eyre-Walker A."/>
            <person name="Piganeau G."/>
        </authorList>
    </citation>
    <scope>NUCLEOTIDE SEQUENCE [LARGE SCALE GENOMIC DNA]</scope>
    <source>
        <strain evidence="4">RCC 1115</strain>
    </source>
</reference>
<accession>A0A1Y5I3R5</accession>
<dbReference type="OrthoDB" id="496152at2759"/>
<name>Q01BS4_OSTTA</name>
<dbReference type="EMBL" id="KZ155826">
    <property type="protein sequence ID" value="OUS44168.1"/>
    <property type="molecule type" value="Genomic_DNA"/>
</dbReference>
<dbReference type="InterPro" id="IPR007572">
    <property type="entry name" value="Uncharacterised_Ycf20"/>
</dbReference>
<dbReference type="KEGG" id="ota:OT_ostta03g05900"/>
<dbReference type="FunCoup" id="Q01BS4">
    <property type="interactions" value="141"/>
</dbReference>
<organism evidence="3 5">
    <name type="scientific">Ostreococcus tauri</name>
    <name type="common">Marine green alga</name>
    <dbReference type="NCBI Taxonomy" id="70448"/>
    <lineage>
        <taxon>Eukaryota</taxon>
        <taxon>Viridiplantae</taxon>
        <taxon>Chlorophyta</taxon>
        <taxon>Mamiellophyceae</taxon>
        <taxon>Mamiellales</taxon>
        <taxon>Bathycoccaceae</taxon>
        <taxon>Ostreococcus</taxon>
    </lineage>
</organism>
<feature type="transmembrane region" description="Helical" evidence="2">
    <location>
        <begin position="70"/>
        <end position="90"/>
    </location>
</feature>
<keyword evidence="2" id="KW-1133">Transmembrane helix</keyword>
<keyword evidence="2" id="KW-0812">Transmembrane</keyword>
<dbReference type="GeneID" id="9832955"/>
<accession>A0A454XU45</accession>
<dbReference type="Proteomes" id="UP000009170">
    <property type="component" value="Unassembled WGS sequence"/>
</dbReference>
<dbReference type="InParanoid" id="Q01BS4"/>
<gene>
    <name evidence="4" type="ORF">BE221DRAFT_194341</name>
    <name evidence="3" type="ORF">OT_ostta03g05900</name>
</gene>
<proteinExistence type="inferred from homology"/>
<evidence type="ECO:0000256" key="2">
    <source>
        <dbReference type="SAM" id="Phobius"/>
    </source>
</evidence>
<feature type="transmembrane region" description="Helical" evidence="2">
    <location>
        <begin position="41"/>
        <end position="64"/>
    </location>
</feature>
<dbReference type="EMBL" id="CAID01000003">
    <property type="protein sequence ID" value="CAL53234.1"/>
    <property type="molecule type" value="Genomic_DNA"/>
</dbReference>
<reference evidence="3 5" key="1">
    <citation type="journal article" date="2006" name="Proc. Natl. Acad. Sci. U.S.A.">
        <title>Genome analysis of the smallest free-living eukaryote Ostreococcus tauri unveils many unique features.</title>
        <authorList>
            <person name="Derelle E."/>
            <person name="Ferraz C."/>
            <person name="Rombauts S."/>
            <person name="Rouze P."/>
            <person name="Worden A.Z."/>
            <person name="Robbens S."/>
            <person name="Partensky F."/>
            <person name="Degroeve S."/>
            <person name="Echeynie S."/>
            <person name="Cooke R."/>
            <person name="Saeys Y."/>
            <person name="Wuyts J."/>
            <person name="Jabbari K."/>
            <person name="Bowler C."/>
            <person name="Panaud O."/>
            <person name="Piegu B."/>
            <person name="Ball S.G."/>
            <person name="Ral J.-P."/>
            <person name="Bouget F.-Y."/>
            <person name="Piganeau G."/>
            <person name="De Baets B."/>
            <person name="Picard A."/>
            <person name="Delseny M."/>
            <person name="Demaille J."/>
            <person name="Van de Peer Y."/>
            <person name="Moreau H."/>
        </authorList>
    </citation>
    <scope>NUCLEOTIDE SEQUENCE [LARGE SCALE GENOMIC DNA]</scope>
    <source>
        <strain evidence="3 5">OTTH0595</strain>
    </source>
</reference>
<dbReference type="Proteomes" id="UP000195557">
    <property type="component" value="Unassembled WGS sequence"/>
</dbReference>
<evidence type="ECO:0000313" key="4">
    <source>
        <dbReference type="EMBL" id="OUS44168.1"/>
    </source>
</evidence>
<accession>Q01BS4</accession>
<keyword evidence="5" id="KW-1185">Reference proteome</keyword>
<dbReference type="OMA" id="SMCALIP"/>
<dbReference type="Pfam" id="PF04483">
    <property type="entry name" value="DUF565"/>
    <property type="match status" value="1"/>
</dbReference>
<sequence>MSFDLASEDEEDDDARRNRTRLQKILDSLIKKFFGRAKTNLVKLPVALISLLVGFSMCALIPHPESPQDAFISFTIILLSEFVSSVLYGVDNQGGLLRWLCEGPLAPMIVNCFKIGVLYGLFCDAFKVGS</sequence>
<evidence type="ECO:0000313" key="5">
    <source>
        <dbReference type="Proteomes" id="UP000009170"/>
    </source>
</evidence>
<evidence type="ECO:0000256" key="1">
    <source>
        <dbReference type="ARBA" id="ARBA00009846"/>
    </source>
</evidence>
<dbReference type="AlphaFoldDB" id="Q01BS4"/>
<dbReference type="RefSeq" id="XP_003078493.1">
    <property type="nucleotide sequence ID" value="XM_003078445.1"/>
</dbReference>
<comment type="similarity">
    <text evidence="1">Belongs to the ycf20 family.</text>
</comment>
<protein>
    <submittedName>
        <fullName evidence="3">Uncharacterized protein</fullName>
    </submittedName>
</protein>
<keyword evidence="2" id="KW-0472">Membrane</keyword>
<evidence type="ECO:0000313" key="3">
    <source>
        <dbReference type="EMBL" id="CAL53234.1"/>
    </source>
</evidence>